<gene>
    <name evidence="3" type="ORF">ATANTOWER_025067</name>
</gene>
<name>A0ABU7B0U5_9TELE</name>
<feature type="compositionally biased region" description="Basic and acidic residues" evidence="1">
    <location>
        <begin position="176"/>
        <end position="185"/>
    </location>
</feature>
<feature type="region of interest" description="Disordered" evidence="1">
    <location>
        <begin position="163"/>
        <end position="188"/>
    </location>
</feature>
<dbReference type="Proteomes" id="UP001345963">
    <property type="component" value="Unassembled WGS sequence"/>
</dbReference>
<feature type="compositionally biased region" description="Acidic residues" evidence="1">
    <location>
        <begin position="63"/>
        <end position="72"/>
    </location>
</feature>
<keyword evidence="4" id="KW-1185">Reference proteome</keyword>
<dbReference type="InterPro" id="IPR013087">
    <property type="entry name" value="Znf_C2H2_type"/>
</dbReference>
<feature type="domain" description="C2H2-type" evidence="2">
    <location>
        <begin position="607"/>
        <end position="630"/>
    </location>
</feature>
<feature type="region of interest" description="Disordered" evidence="1">
    <location>
        <begin position="825"/>
        <end position="873"/>
    </location>
</feature>
<feature type="compositionally biased region" description="Basic and acidic residues" evidence="1">
    <location>
        <begin position="38"/>
        <end position="62"/>
    </location>
</feature>
<feature type="compositionally biased region" description="Basic and acidic residues" evidence="1">
    <location>
        <begin position="763"/>
        <end position="773"/>
    </location>
</feature>
<feature type="compositionally biased region" description="Basic and acidic residues" evidence="1">
    <location>
        <begin position="373"/>
        <end position="400"/>
    </location>
</feature>
<feature type="domain" description="C2H2-type" evidence="2">
    <location>
        <begin position="228"/>
        <end position="253"/>
    </location>
</feature>
<evidence type="ECO:0000313" key="4">
    <source>
        <dbReference type="Proteomes" id="UP001345963"/>
    </source>
</evidence>
<feature type="compositionally biased region" description="Basic and acidic residues" evidence="1">
    <location>
        <begin position="710"/>
        <end position="719"/>
    </location>
</feature>
<dbReference type="SMART" id="SM00355">
    <property type="entry name" value="ZnF_C2H2"/>
    <property type="match status" value="6"/>
</dbReference>
<feature type="region of interest" description="Disordered" evidence="1">
    <location>
        <begin position="358"/>
        <end position="412"/>
    </location>
</feature>
<dbReference type="InterPro" id="IPR028440">
    <property type="entry name" value="TRPS1"/>
</dbReference>
<feature type="region of interest" description="Disordered" evidence="1">
    <location>
        <begin position="1"/>
        <end position="107"/>
    </location>
</feature>
<protein>
    <recommendedName>
        <fullName evidence="2">C2H2-type domain-containing protein</fullName>
    </recommendedName>
</protein>
<feature type="region of interest" description="Disordered" evidence="1">
    <location>
        <begin position="763"/>
        <end position="783"/>
    </location>
</feature>
<feature type="compositionally biased region" description="Gly residues" evidence="1">
    <location>
        <begin position="855"/>
        <end position="872"/>
    </location>
</feature>
<feature type="domain" description="C2H2-type" evidence="2">
    <location>
        <begin position="110"/>
        <end position="135"/>
    </location>
</feature>
<feature type="domain" description="C2H2-type" evidence="2">
    <location>
        <begin position="329"/>
        <end position="355"/>
    </location>
</feature>
<comment type="caution">
    <text evidence="3">The sequence shown here is derived from an EMBL/GenBank/DDBJ whole genome shotgun (WGS) entry which is preliminary data.</text>
</comment>
<reference evidence="3 4" key="1">
    <citation type="submission" date="2021-07" db="EMBL/GenBank/DDBJ databases">
        <authorList>
            <person name="Palmer J.M."/>
        </authorList>
    </citation>
    <scope>NUCLEOTIDE SEQUENCE [LARGE SCALE GENOMIC DNA]</scope>
    <source>
        <strain evidence="3 4">AT_MEX2019</strain>
        <tissue evidence="3">Muscle</tissue>
    </source>
</reference>
<proteinExistence type="predicted"/>
<evidence type="ECO:0000313" key="3">
    <source>
        <dbReference type="EMBL" id="MED6244147.1"/>
    </source>
</evidence>
<accession>A0ABU7B0U5</accession>
<evidence type="ECO:0000256" key="1">
    <source>
        <dbReference type="SAM" id="MobiDB-lite"/>
    </source>
</evidence>
<feature type="compositionally biased region" description="Polar residues" evidence="1">
    <location>
        <begin position="163"/>
        <end position="175"/>
    </location>
</feature>
<feature type="domain" description="C2H2-type" evidence="2">
    <location>
        <begin position="550"/>
        <end position="573"/>
    </location>
</feature>
<evidence type="ECO:0000259" key="2">
    <source>
        <dbReference type="SMART" id="SM00355"/>
    </source>
</evidence>
<dbReference type="PANTHER" id="PTHR47034:SF1">
    <property type="entry name" value="ZINC FINGER TRANSCRIPTION FACTOR TRPS1"/>
    <property type="match status" value="1"/>
</dbReference>
<organism evidence="3 4">
    <name type="scientific">Ataeniobius toweri</name>
    <dbReference type="NCBI Taxonomy" id="208326"/>
    <lineage>
        <taxon>Eukaryota</taxon>
        <taxon>Metazoa</taxon>
        <taxon>Chordata</taxon>
        <taxon>Craniata</taxon>
        <taxon>Vertebrata</taxon>
        <taxon>Euteleostomi</taxon>
        <taxon>Actinopterygii</taxon>
        <taxon>Neopterygii</taxon>
        <taxon>Teleostei</taxon>
        <taxon>Neoteleostei</taxon>
        <taxon>Acanthomorphata</taxon>
        <taxon>Ovalentaria</taxon>
        <taxon>Atherinomorphae</taxon>
        <taxon>Cyprinodontiformes</taxon>
        <taxon>Goodeidae</taxon>
        <taxon>Ataeniobius</taxon>
    </lineage>
</organism>
<dbReference type="EMBL" id="JAHUTI010039396">
    <property type="protein sequence ID" value="MED6244147.1"/>
    <property type="molecule type" value="Genomic_DNA"/>
</dbReference>
<dbReference type="PANTHER" id="PTHR47034">
    <property type="entry name" value="ZINC FINGER TRANSCRIPTION FACTOR TRPS1"/>
    <property type="match status" value="1"/>
</dbReference>
<sequence length="923" mass="100009">MVRKKNPPIRSVGGEEEEEEEGMKPTGEEEDEGDEEERVAAEADRINRPSEPESSERIRTNEEREEEDEAESECISSTAARLLPRQEGREESTNDTPPLSASPSPKLQDFKCNVCGYGYYGNDPTDLVKHFRKYHLGLHNRTRQDAALDTQILALHNMAPQHTNLDLQTGQGPRSQTKELGKTRADGQNQQQRTVMMNGTYDVQVTVGGTLIGIGRKTSDCQGNTKYFRCKFCNFTYMGSNSLELEQHFLSSHPNKVKSPPTTPLLATNNLATHDNQLKRRITMLDAAEQVAVRAEDDSVVGYFIPVREGSDSSGWTGEAGRGAVQACYCCKLCSWSCEWSEGSAKLLDHYEQRHRGAAGGAISPNSSGLAGMDREREKGGRRERGGQDHVASKSCKDHFTTSQGDPKSGDSEAVVTSYNCQLCDFRYSMAHSADVIIVAPLLLHYQHNHSIHRCCIQHCMYCPQGLCQPQKHLGEVSHPFACRKPTCPKCCSKFPPPTMQQDPIGLKPAVATSPSVTPPNRRGDPSVISNSTFHPSNPAHPVVAQGVTHLCDQCAFATTDIDVLLQHYESCHNLINLKGAPPLVKAEEEPGGDKDGGRGGAVESEHCCTKCNFVTQVEEELFRHYRRVHACCRCRHCDFTAPDSSALLDHFNSAHCQDSSPSLDSLPSSMTPSLALSANGCSAPSTLSIKEESKGDLRLLYSLAPPEGRLAEGGREEGGGVVKSEGVEGKEREREKGWVLGESRGPGERGGEQAHGLLWIPKERMGPERGAERGAGGGSPSLFPSPLSLSFVSANHEGSQQKRGVALSGMVYLGDTKSFLGDTKSFLGGGRPGGATAGGGGGEKQSQIPSQPCPGGGSGSGGAGVQEGKGGATKEESQSLLRCVPVCLRLFKPPLSLHQFRDKERFIQTGKWGMEVWLCGNV</sequence>
<feature type="compositionally biased region" description="Acidic residues" evidence="1">
    <location>
        <begin position="28"/>
        <end position="37"/>
    </location>
</feature>
<feature type="region of interest" description="Disordered" evidence="1">
    <location>
        <begin position="709"/>
        <end position="734"/>
    </location>
</feature>
<feature type="compositionally biased region" description="Gly residues" evidence="1">
    <location>
        <begin position="828"/>
        <end position="844"/>
    </location>
</feature>
<feature type="compositionally biased region" description="Polar residues" evidence="1">
    <location>
        <begin position="94"/>
        <end position="105"/>
    </location>
</feature>
<feature type="domain" description="C2H2-type" evidence="2">
    <location>
        <begin position="633"/>
        <end position="656"/>
    </location>
</feature>